<feature type="transmembrane region" description="Helical" evidence="7">
    <location>
        <begin position="283"/>
        <end position="305"/>
    </location>
</feature>
<accession>A0ABN1NPZ6</accession>
<feature type="transmembrane region" description="Helical" evidence="7">
    <location>
        <begin position="185"/>
        <end position="205"/>
    </location>
</feature>
<evidence type="ECO:0000256" key="3">
    <source>
        <dbReference type="ARBA" id="ARBA00022989"/>
    </source>
</evidence>
<evidence type="ECO:0000256" key="4">
    <source>
        <dbReference type="ARBA" id="ARBA00023136"/>
    </source>
</evidence>
<evidence type="ECO:0000313" key="10">
    <source>
        <dbReference type="Proteomes" id="UP001500418"/>
    </source>
</evidence>
<keyword evidence="10" id="KW-1185">Reference proteome</keyword>
<name>A0ABN1NPZ6_9ACTN</name>
<feature type="domain" description="Major facilitator superfamily (MFS) profile" evidence="8">
    <location>
        <begin position="29"/>
        <end position="522"/>
    </location>
</feature>
<feature type="compositionally biased region" description="Pro residues" evidence="6">
    <location>
        <begin position="10"/>
        <end position="20"/>
    </location>
</feature>
<reference evidence="9 10" key="1">
    <citation type="journal article" date="2019" name="Int. J. Syst. Evol. Microbiol.">
        <title>The Global Catalogue of Microorganisms (GCM) 10K type strain sequencing project: providing services to taxonomists for standard genome sequencing and annotation.</title>
        <authorList>
            <consortium name="The Broad Institute Genomics Platform"/>
            <consortium name="The Broad Institute Genome Sequencing Center for Infectious Disease"/>
            <person name="Wu L."/>
            <person name="Ma J."/>
        </authorList>
    </citation>
    <scope>NUCLEOTIDE SEQUENCE [LARGE SCALE GENOMIC DNA]</scope>
    <source>
        <strain evidence="9 10">JCM 11444</strain>
    </source>
</reference>
<dbReference type="PANTHER" id="PTHR42718:SF49">
    <property type="entry name" value="EXPORT PROTEIN"/>
    <property type="match status" value="1"/>
</dbReference>
<comment type="subcellular location">
    <subcellularLocation>
        <location evidence="1">Membrane</location>
        <topology evidence="1">Multi-pass membrane protein</topology>
    </subcellularLocation>
</comment>
<organism evidence="9 10">
    <name type="scientific">Streptomyces rhizosphaericus</name>
    <dbReference type="NCBI Taxonomy" id="114699"/>
    <lineage>
        <taxon>Bacteria</taxon>
        <taxon>Bacillati</taxon>
        <taxon>Actinomycetota</taxon>
        <taxon>Actinomycetes</taxon>
        <taxon>Kitasatosporales</taxon>
        <taxon>Streptomycetaceae</taxon>
        <taxon>Streptomyces</taxon>
        <taxon>Streptomyces violaceusniger group</taxon>
    </lineage>
</organism>
<evidence type="ECO:0000259" key="8">
    <source>
        <dbReference type="PROSITE" id="PS50850"/>
    </source>
</evidence>
<feature type="transmembrane region" description="Helical" evidence="7">
    <location>
        <begin position="377"/>
        <end position="400"/>
    </location>
</feature>
<dbReference type="Proteomes" id="UP001500418">
    <property type="component" value="Unassembled WGS sequence"/>
</dbReference>
<evidence type="ECO:0000256" key="5">
    <source>
        <dbReference type="ARBA" id="ARBA00023251"/>
    </source>
</evidence>
<keyword evidence="4 7" id="KW-0472">Membrane</keyword>
<gene>
    <name evidence="9" type="ORF">GCM10009575_000670</name>
</gene>
<proteinExistence type="predicted"/>
<keyword evidence="3 7" id="KW-1133">Transmembrane helix</keyword>
<evidence type="ECO:0000256" key="7">
    <source>
        <dbReference type="SAM" id="Phobius"/>
    </source>
</evidence>
<protein>
    <submittedName>
        <fullName evidence="9">MFS transporter</fullName>
    </submittedName>
</protein>
<evidence type="ECO:0000256" key="6">
    <source>
        <dbReference type="SAM" id="MobiDB-lite"/>
    </source>
</evidence>
<feature type="region of interest" description="Disordered" evidence="6">
    <location>
        <begin position="1"/>
        <end position="20"/>
    </location>
</feature>
<evidence type="ECO:0000256" key="1">
    <source>
        <dbReference type="ARBA" id="ARBA00004141"/>
    </source>
</evidence>
<feature type="transmembrane region" description="Helical" evidence="7">
    <location>
        <begin position="95"/>
        <end position="114"/>
    </location>
</feature>
<feature type="transmembrane region" description="Helical" evidence="7">
    <location>
        <begin position="217"/>
        <end position="235"/>
    </location>
</feature>
<feature type="transmembrane region" description="Helical" evidence="7">
    <location>
        <begin position="348"/>
        <end position="365"/>
    </location>
</feature>
<feature type="region of interest" description="Disordered" evidence="6">
    <location>
        <begin position="523"/>
        <end position="545"/>
    </location>
</feature>
<feature type="transmembrane region" description="Helical" evidence="7">
    <location>
        <begin position="120"/>
        <end position="143"/>
    </location>
</feature>
<dbReference type="Pfam" id="PF07690">
    <property type="entry name" value="MFS_1"/>
    <property type="match status" value="1"/>
</dbReference>
<comment type="caution">
    <text evidence="9">The sequence shown here is derived from an EMBL/GenBank/DDBJ whole genome shotgun (WGS) entry which is preliminary data.</text>
</comment>
<feature type="transmembrane region" description="Helical" evidence="7">
    <location>
        <begin position="155"/>
        <end position="179"/>
    </location>
</feature>
<sequence length="545" mass="54764">MSDASASFPSAPPSVPPSAPPAPRLPLGTLVAGCLAVCLAQIGLAIPATLNGLFQEHLHPVGAQLTWISDAFLLPVTVLELSFGVLGDLFGRKQLLVGGAALVCAGEVVAASASGIHQLWAGQALAGLGAAALFPTSLAMIAAGTHTGAQRAHVIALWASSLSAGGFLAPLLGGITGTYGSWRSAFVVVAALAAVSALVSLWLAANSRSPEGRSLDIGGQITIGVGLFALLYAVIQGPTDGWGSTPVVVAFVIAAMFLGLFVAAESRARSPLLRLDLFRNRSFAIASVVAVVGMFSFLGTAYAASIRLGPIQHQSPMRTAFAFLLLNGITPVLTPLTSRLLNRLPARALLTSGLALIAVGDFLAAGLDVDDRSLASLILPLGLVGIGFAFTVSSITATAVNTVPLPLAGMASASTNLLRDFGFTLGPAVIGAVALSQAASRVTSSLTTSSSLTAESKAAAHDVLREGGPLALNSVPATSPPGAARAHALDALGHGYAIGFVVCGSAAVFSALLVVTALRGRTAEKGGPQADGVRRRPAGAPQAAG</sequence>
<evidence type="ECO:0000256" key="2">
    <source>
        <dbReference type="ARBA" id="ARBA00022692"/>
    </source>
</evidence>
<feature type="transmembrane region" description="Helical" evidence="7">
    <location>
        <begin position="317"/>
        <end position="336"/>
    </location>
</feature>
<keyword evidence="2 7" id="KW-0812">Transmembrane</keyword>
<dbReference type="EMBL" id="BAAAID010000001">
    <property type="protein sequence ID" value="GAA0914514.1"/>
    <property type="molecule type" value="Genomic_DNA"/>
</dbReference>
<dbReference type="InterPro" id="IPR020846">
    <property type="entry name" value="MFS_dom"/>
</dbReference>
<feature type="transmembrane region" description="Helical" evidence="7">
    <location>
        <begin position="66"/>
        <end position="86"/>
    </location>
</feature>
<feature type="transmembrane region" description="Helical" evidence="7">
    <location>
        <begin position="27"/>
        <end position="46"/>
    </location>
</feature>
<dbReference type="InterPro" id="IPR011701">
    <property type="entry name" value="MFS"/>
</dbReference>
<dbReference type="PROSITE" id="PS50850">
    <property type="entry name" value="MFS"/>
    <property type="match status" value="1"/>
</dbReference>
<dbReference type="PANTHER" id="PTHR42718">
    <property type="entry name" value="MAJOR FACILITATOR SUPERFAMILY MULTIDRUG TRANSPORTER MFSC"/>
    <property type="match status" value="1"/>
</dbReference>
<keyword evidence="5" id="KW-0046">Antibiotic resistance</keyword>
<evidence type="ECO:0000313" key="9">
    <source>
        <dbReference type="EMBL" id="GAA0914514.1"/>
    </source>
</evidence>
<feature type="transmembrane region" description="Helical" evidence="7">
    <location>
        <begin position="496"/>
        <end position="518"/>
    </location>
</feature>
<feature type="transmembrane region" description="Helical" evidence="7">
    <location>
        <begin position="421"/>
        <end position="439"/>
    </location>
</feature>
<feature type="transmembrane region" description="Helical" evidence="7">
    <location>
        <begin position="241"/>
        <end position="263"/>
    </location>
</feature>